<feature type="non-terminal residue" evidence="3">
    <location>
        <position position="1"/>
    </location>
</feature>
<feature type="transmembrane region" description="Helical" evidence="1">
    <location>
        <begin position="365"/>
        <end position="386"/>
    </location>
</feature>
<keyword evidence="1" id="KW-0472">Membrane</keyword>
<feature type="domain" description="Ig-like" evidence="2">
    <location>
        <begin position="51"/>
        <end position="132"/>
    </location>
</feature>
<proteinExistence type="predicted"/>
<dbReference type="InterPro" id="IPR007110">
    <property type="entry name" value="Ig-like_dom"/>
</dbReference>
<protein>
    <submittedName>
        <fullName evidence="3">Immunoglobulin domain</fullName>
    </submittedName>
</protein>
<dbReference type="SUPFAM" id="SSF48726">
    <property type="entry name" value="Immunoglobulin"/>
    <property type="match status" value="1"/>
</dbReference>
<keyword evidence="1" id="KW-0812">Transmembrane</keyword>
<dbReference type="AlphaFoldDB" id="A0A0X3PGC3"/>
<evidence type="ECO:0000313" key="3">
    <source>
        <dbReference type="EMBL" id="JAP50995.1"/>
    </source>
</evidence>
<keyword evidence="1" id="KW-1133">Transmembrane helix</keyword>
<dbReference type="EMBL" id="GEEE01012230">
    <property type="protein sequence ID" value="JAP50995.1"/>
    <property type="molecule type" value="Transcribed_RNA"/>
</dbReference>
<sequence>GLKFQLNQDNIKNLIRMTSCHATLCLVIFFVAHGCFCRIKISTEPLIVRLGSTLRIRCEIDDKRYEIMWFKDGNSNPFAENCLDFRTLREKFACSKNETFVELIFNSVDYGLRGNWSCSHGDQRASIEVNISVPLIVKTSVIELSLTDNRFPLATTSSVRGAGEPLSEDTFGQLLRLRHPTLASTRQLPVTMETTSKLHGSSDAIGTRANPIELTQGVHSVNIECSTNCVSQPTPLRWTIRNATILAEYETQAVSKAGCSDGLSSTISRATFACLLSPTGAGEVALLPSGHKPLPLVGLNRLTCAPGSLGLNLERSLLGLQSSPADALGSLADKDCTRNGQHSSACFFILCPGPPGPLLTYGEKVAVGLGTVLAVLMVVLLLRLLVVRRREKKVESAPIHDYPGELELML</sequence>
<dbReference type="PROSITE" id="PS50835">
    <property type="entry name" value="IG_LIKE"/>
    <property type="match status" value="1"/>
</dbReference>
<gene>
    <name evidence="3" type="ORF">TR102035</name>
</gene>
<name>A0A0X3PGC3_SCHSO</name>
<dbReference type="InterPro" id="IPR013783">
    <property type="entry name" value="Ig-like_fold"/>
</dbReference>
<accession>A0A0X3PGC3</accession>
<reference evidence="3" key="1">
    <citation type="submission" date="2016-01" db="EMBL/GenBank/DDBJ databases">
        <title>Reference transcriptome for the parasite Schistocephalus solidus: insights into the molecular evolution of parasitism.</title>
        <authorList>
            <person name="Hebert F.O."/>
            <person name="Grambauer S."/>
            <person name="Barber I."/>
            <person name="Landry C.R."/>
            <person name="Aubin-Horth N."/>
        </authorList>
    </citation>
    <scope>NUCLEOTIDE SEQUENCE</scope>
</reference>
<dbReference type="InterPro" id="IPR036179">
    <property type="entry name" value="Ig-like_dom_sf"/>
</dbReference>
<dbReference type="Gene3D" id="2.60.40.10">
    <property type="entry name" value="Immunoglobulins"/>
    <property type="match status" value="1"/>
</dbReference>
<evidence type="ECO:0000256" key="1">
    <source>
        <dbReference type="SAM" id="Phobius"/>
    </source>
</evidence>
<organism evidence="3">
    <name type="scientific">Schistocephalus solidus</name>
    <name type="common">Tapeworm</name>
    <dbReference type="NCBI Taxonomy" id="70667"/>
    <lineage>
        <taxon>Eukaryota</taxon>
        <taxon>Metazoa</taxon>
        <taxon>Spiralia</taxon>
        <taxon>Lophotrochozoa</taxon>
        <taxon>Platyhelminthes</taxon>
        <taxon>Cestoda</taxon>
        <taxon>Eucestoda</taxon>
        <taxon>Diphyllobothriidea</taxon>
        <taxon>Diphyllobothriidae</taxon>
        <taxon>Schistocephalus</taxon>
    </lineage>
</organism>
<evidence type="ECO:0000259" key="2">
    <source>
        <dbReference type="PROSITE" id="PS50835"/>
    </source>
</evidence>